<keyword evidence="8" id="KW-1185">Reference proteome</keyword>
<evidence type="ECO:0000256" key="1">
    <source>
        <dbReference type="SAM" id="MobiDB-lite"/>
    </source>
</evidence>
<feature type="domain" description="EF-hand" evidence="3">
    <location>
        <begin position="440"/>
        <end position="470"/>
    </location>
</feature>
<dbReference type="InterPro" id="IPR011992">
    <property type="entry name" value="EF-hand-dom_pair"/>
</dbReference>
<dbReference type="Proteomes" id="UP000626109">
    <property type="component" value="Unassembled WGS sequence"/>
</dbReference>
<feature type="compositionally biased region" description="Low complexity" evidence="1">
    <location>
        <begin position="179"/>
        <end position="203"/>
    </location>
</feature>
<comment type="caution">
    <text evidence="5">The sequence shown here is derived from an EMBL/GenBank/DDBJ whole genome shotgun (WGS) entry which is preliminary data.</text>
</comment>
<feature type="domain" description="Fe2OG dioxygenase" evidence="4">
    <location>
        <begin position="339"/>
        <end position="430"/>
    </location>
</feature>
<name>A0A813EJS0_POLGL</name>
<dbReference type="PROSITE" id="PS50222">
    <property type="entry name" value="EF_HAND_2"/>
    <property type="match status" value="1"/>
</dbReference>
<dbReference type="InterPro" id="IPR005123">
    <property type="entry name" value="Oxoglu/Fe-dep_dioxygenase_dom"/>
</dbReference>
<evidence type="ECO:0000313" key="5">
    <source>
        <dbReference type="EMBL" id="CAE8599683.1"/>
    </source>
</evidence>
<dbReference type="EMBL" id="CAJNNW010036513">
    <property type="protein sequence ID" value="CAE8735089.1"/>
    <property type="molecule type" value="Genomic_DNA"/>
</dbReference>
<gene>
    <name evidence="5" type="ORF">PGLA1383_LOCUS18029</name>
    <name evidence="6" type="ORF">PGLA1383_LOCUS22001</name>
    <name evidence="7" type="ORF">PGLA2088_LOCUS47657</name>
</gene>
<proteinExistence type="predicted"/>
<evidence type="ECO:0000259" key="4">
    <source>
        <dbReference type="PROSITE" id="PS51471"/>
    </source>
</evidence>
<evidence type="ECO:0000256" key="2">
    <source>
        <dbReference type="SAM" id="SignalP"/>
    </source>
</evidence>
<dbReference type="SUPFAM" id="SSF47473">
    <property type="entry name" value="EF-hand"/>
    <property type="match status" value="1"/>
</dbReference>
<dbReference type="Gene3D" id="2.60.120.620">
    <property type="entry name" value="q2cbj1_9rhob like domain"/>
    <property type="match status" value="1"/>
</dbReference>
<organism evidence="5 8">
    <name type="scientific">Polarella glacialis</name>
    <name type="common">Dinoflagellate</name>
    <dbReference type="NCBI Taxonomy" id="89957"/>
    <lineage>
        <taxon>Eukaryota</taxon>
        <taxon>Sar</taxon>
        <taxon>Alveolata</taxon>
        <taxon>Dinophyceae</taxon>
        <taxon>Suessiales</taxon>
        <taxon>Suessiaceae</taxon>
        <taxon>Polarella</taxon>
    </lineage>
</organism>
<accession>A0A813EJS0</accession>
<dbReference type="Pfam" id="PF13202">
    <property type="entry name" value="EF-hand_5"/>
    <property type="match status" value="1"/>
</dbReference>
<dbReference type="Gene3D" id="1.10.238.10">
    <property type="entry name" value="EF-hand"/>
    <property type="match status" value="1"/>
</dbReference>
<keyword evidence="2" id="KW-0732">Signal</keyword>
<dbReference type="AlphaFoldDB" id="A0A813EJS0"/>
<dbReference type="OrthoDB" id="1068471at2759"/>
<dbReference type="EMBL" id="CAJNNV010011389">
    <property type="protein sequence ID" value="CAE8599683.1"/>
    <property type="molecule type" value="Genomic_DNA"/>
</dbReference>
<dbReference type="GO" id="GO:0005509">
    <property type="term" value="F:calcium ion binding"/>
    <property type="evidence" value="ECO:0007669"/>
    <property type="project" value="InterPro"/>
</dbReference>
<feature type="region of interest" description="Disordered" evidence="1">
    <location>
        <begin position="165"/>
        <end position="235"/>
    </location>
</feature>
<dbReference type="EMBL" id="CAJNNV010015799">
    <property type="protein sequence ID" value="CAE8603799.1"/>
    <property type="molecule type" value="Genomic_DNA"/>
</dbReference>
<dbReference type="Proteomes" id="UP000654075">
    <property type="component" value="Unassembled WGS sequence"/>
</dbReference>
<evidence type="ECO:0000313" key="8">
    <source>
        <dbReference type="Proteomes" id="UP000654075"/>
    </source>
</evidence>
<evidence type="ECO:0000313" key="7">
    <source>
        <dbReference type="EMBL" id="CAE8735089.1"/>
    </source>
</evidence>
<dbReference type="InterPro" id="IPR002048">
    <property type="entry name" value="EF_hand_dom"/>
</dbReference>
<feature type="chain" id="PRO_5036408803" description="Fe2OG dioxygenase domain-containing protein" evidence="2">
    <location>
        <begin position="25"/>
        <end position="521"/>
    </location>
</feature>
<evidence type="ECO:0000313" key="6">
    <source>
        <dbReference type="EMBL" id="CAE8603799.1"/>
    </source>
</evidence>
<reference evidence="5" key="1">
    <citation type="submission" date="2021-02" db="EMBL/GenBank/DDBJ databases">
        <authorList>
            <person name="Dougan E. K."/>
            <person name="Rhodes N."/>
            <person name="Thang M."/>
            <person name="Chan C."/>
        </authorList>
    </citation>
    <scope>NUCLEOTIDE SEQUENCE</scope>
</reference>
<evidence type="ECO:0000259" key="3">
    <source>
        <dbReference type="PROSITE" id="PS50222"/>
    </source>
</evidence>
<evidence type="ECO:0008006" key="9">
    <source>
        <dbReference type="Google" id="ProtNLM"/>
    </source>
</evidence>
<sequence length="521" mass="56456">MAGSTRGFCHASWVATLLASSALCLTLEVAALVCGEQGESELGDPREEDVGGVRWHIGKARFGPPWLDFPADSAVTCASGARRAKSSGEAATHQRLYLNYSPSEKRCVVKLEDRPRSKLRSCPGVWTAVLHFEGSPEEVVVEESEQKDRPSACDLQTDGTCSTAAFEQSTAQRPRATTDKITATTTMTSIAPGSTTSASAATSHRPADKSVPSPAVHSSPGGLQVTQTTGSDPQGRWFLNSEAIRLGRWGGTRFDGVEGKAKWNLLRGLLPSKEEKLIRSRMPALSDFEAKPDSIDGNATHEFYVYKAAKLLHAPLEEAMRPATERAMRFVRRNYNCETCVVCFSLIRRYLEGERRDLKPHQDMQALVSVVFALNAGDFDGGLYLMANYSAPKTFLPLQTGDAVVHQADLLHGVEVRRGNRWSWSLWIKPEADCKLFVTLKKCFTRADANSDGRLDASETTIFVQLAGIDVSASKLLRAGDADGDGHLDAYEAFTVVFKATLPAMAAADDTGSGSDTVSSS</sequence>
<feature type="signal peptide" evidence="2">
    <location>
        <begin position="1"/>
        <end position="24"/>
    </location>
</feature>
<protein>
    <recommendedName>
        <fullName evidence="9">Fe2OG dioxygenase domain-containing protein</fullName>
    </recommendedName>
</protein>
<dbReference type="PROSITE" id="PS51471">
    <property type="entry name" value="FE2OG_OXY"/>
    <property type="match status" value="1"/>
</dbReference>